<evidence type="ECO:0000313" key="2">
    <source>
        <dbReference type="Proteomes" id="UP000249526"/>
    </source>
</evidence>
<evidence type="ECO:0000313" key="1">
    <source>
        <dbReference type="EMBL" id="RAH55414.1"/>
    </source>
</evidence>
<dbReference type="Proteomes" id="UP000249526">
    <property type="component" value="Unassembled WGS sequence"/>
</dbReference>
<proteinExistence type="predicted"/>
<protein>
    <submittedName>
        <fullName evidence="1">Uncharacterized protein</fullName>
    </submittedName>
</protein>
<keyword evidence="2" id="KW-1185">Reference proteome</keyword>
<name>A0A8G1VJB0_9EURO</name>
<dbReference type="GeneID" id="37162188"/>
<dbReference type="RefSeq" id="XP_025513336.1">
    <property type="nucleotide sequence ID" value="XM_025658786.1"/>
</dbReference>
<dbReference type="EMBL" id="KZ825069">
    <property type="protein sequence ID" value="RAH55414.1"/>
    <property type="molecule type" value="Genomic_DNA"/>
</dbReference>
<sequence length="290" mass="32958">MGGVCPLAMTIQSPNGVTGTVSPPVTHSSWLLPGPLSLCSNIHFLVIHLPVTLSPSKSLRFWPPFYYSIQETLRIERPRYRTRTPLRRSATMPAPIEQPSEPVVLVRDPEDDESYVISAYEGHADHCTRCADPMTAYEEKRSLCKRGAQYARDVTEYLRSKNGKIYSVVDLERNRSTLVRVPLKCVAVRQLLLAIENGLRVNTKEEVTARERPIISHEPAPVRRTTTQEDVACTAIIEREPRSLRRHRVIVYTSPRSSPSRGSLYEADAADRIARVNRSSRIYRPSDYYR</sequence>
<organism evidence="1 2">
    <name type="scientific">Aspergillus piperis CBS 112811</name>
    <dbReference type="NCBI Taxonomy" id="1448313"/>
    <lineage>
        <taxon>Eukaryota</taxon>
        <taxon>Fungi</taxon>
        <taxon>Dikarya</taxon>
        <taxon>Ascomycota</taxon>
        <taxon>Pezizomycotina</taxon>
        <taxon>Eurotiomycetes</taxon>
        <taxon>Eurotiomycetidae</taxon>
        <taxon>Eurotiales</taxon>
        <taxon>Aspergillaceae</taxon>
        <taxon>Aspergillus</taxon>
        <taxon>Aspergillus subgen. Circumdati</taxon>
    </lineage>
</organism>
<accession>A0A8G1VJB0</accession>
<gene>
    <name evidence="1" type="ORF">BO85DRAFT_440762</name>
</gene>
<reference evidence="1 2" key="1">
    <citation type="submission" date="2018-02" db="EMBL/GenBank/DDBJ databases">
        <title>The genomes of Aspergillus section Nigri reveals drivers in fungal speciation.</title>
        <authorList>
            <consortium name="DOE Joint Genome Institute"/>
            <person name="Vesth T.C."/>
            <person name="Nybo J."/>
            <person name="Theobald S."/>
            <person name="Brandl J."/>
            <person name="Frisvad J.C."/>
            <person name="Nielsen K.F."/>
            <person name="Lyhne E.K."/>
            <person name="Kogle M.E."/>
            <person name="Kuo A."/>
            <person name="Riley R."/>
            <person name="Clum A."/>
            <person name="Nolan M."/>
            <person name="Lipzen A."/>
            <person name="Salamov A."/>
            <person name="Henrissat B."/>
            <person name="Wiebenga A."/>
            <person name="De vries R.P."/>
            <person name="Grigoriev I.V."/>
            <person name="Mortensen U.H."/>
            <person name="Andersen M.R."/>
            <person name="Baker S.E."/>
        </authorList>
    </citation>
    <scope>NUCLEOTIDE SEQUENCE [LARGE SCALE GENOMIC DNA]</scope>
    <source>
        <strain evidence="1 2">CBS 112811</strain>
    </source>
</reference>
<dbReference type="AlphaFoldDB" id="A0A8G1VJB0"/>